<proteinExistence type="inferred from homology"/>
<evidence type="ECO:0000256" key="3">
    <source>
        <dbReference type="RuleBase" id="RU000363"/>
    </source>
</evidence>
<comment type="caution">
    <text evidence="4">The sequence shown here is derived from an EMBL/GenBank/DDBJ whole genome shotgun (WGS) entry which is preliminary data.</text>
</comment>
<name>A0A6N8DHE2_RHOAC</name>
<accession>A0A6N8DHE2</accession>
<organism evidence="4 5">
    <name type="scientific">Rhodoblastus acidophilus</name>
    <name type="common">Rhodopseudomonas acidophila</name>
    <dbReference type="NCBI Taxonomy" id="1074"/>
    <lineage>
        <taxon>Bacteria</taxon>
        <taxon>Pseudomonadati</taxon>
        <taxon>Pseudomonadota</taxon>
        <taxon>Alphaproteobacteria</taxon>
        <taxon>Hyphomicrobiales</taxon>
        <taxon>Rhodoblastaceae</taxon>
        <taxon>Rhodoblastus</taxon>
    </lineage>
</organism>
<dbReference type="InterPro" id="IPR020904">
    <property type="entry name" value="Sc_DH/Rdtase_CS"/>
</dbReference>
<evidence type="ECO:0000256" key="2">
    <source>
        <dbReference type="ARBA" id="ARBA00023002"/>
    </source>
</evidence>
<protein>
    <submittedName>
        <fullName evidence="4">SDR family NAD(P)-dependent oxidoreductase</fullName>
    </submittedName>
</protein>
<dbReference type="EMBL" id="WNKS01000001">
    <property type="protein sequence ID" value="MTV29528.1"/>
    <property type="molecule type" value="Genomic_DNA"/>
</dbReference>
<dbReference type="InterPro" id="IPR002347">
    <property type="entry name" value="SDR_fam"/>
</dbReference>
<dbReference type="Proteomes" id="UP000439113">
    <property type="component" value="Unassembled WGS sequence"/>
</dbReference>
<gene>
    <name evidence="4" type="ORF">GJ654_00820</name>
</gene>
<dbReference type="GO" id="GO:0016020">
    <property type="term" value="C:membrane"/>
    <property type="evidence" value="ECO:0007669"/>
    <property type="project" value="TreeGrafter"/>
</dbReference>
<dbReference type="InterPro" id="IPR036291">
    <property type="entry name" value="NAD(P)-bd_dom_sf"/>
</dbReference>
<evidence type="ECO:0000313" key="4">
    <source>
        <dbReference type="EMBL" id="MTV29528.1"/>
    </source>
</evidence>
<dbReference type="SUPFAM" id="SSF51735">
    <property type="entry name" value="NAD(P)-binding Rossmann-fold domains"/>
    <property type="match status" value="1"/>
</dbReference>
<evidence type="ECO:0000313" key="5">
    <source>
        <dbReference type="Proteomes" id="UP000439113"/>
    </source>
</evidence>
<reference evidence="4 5" key="1">
    <citation type="submission" date="2019-11" db="EMBL/GenBank/DDBJ databases">
        <title>Whole-genome sequence of a Rhodoblastus acidophilus DSM 142.</title>
        <authorList>
            <person name="Kyndt J.A."/>
            <person name="Meyer T.E."/>
        </authorList>
    </citation>
    <scope>NUCLEOTIDE SEQUENCE [LARGE SCALE GENOMIC DNA]</scope>
    <source>
        <strain evidence="4 5">DSM 142</strain>
    </source>
</reference>
<dbReference type="PRINTS" id="PR00080">
    <property type="entry name" value="SDRFAMILY"/>
</dbReference>
<keyword evidence="2" id="KW-0560">Oxidoreductase</keyword>
<dbReference type="PANTHER" id="PTHR44196:SF1">
    <property type="entry name" value="DEHYDROGENASE_REDUCTASE SDR FAMILY MEMBER 7B"/>
    <property type="match status" value="1"/>
</dbReference>
<dbReference type="PROSITE" id="PS00061">
    <property type="entry name" value="ADH_SHORT"/>
    <property type="match status" value="1"/>
</dbReference>
<comment type="similarity">
    <text evidence="1 3">Belongs to the short-chain dehydrogenases/reductases (SDR) family.</text>
</comment>
<evidence type="ECO:0000256" key="1">
    <source>
        <dbReference type="ARBA" id="ARBA00006484"/>
    </source>
</evidence>
<dbReference type="Gene3D" id="3.40.50.720">
    <property type="entry name" value="NAD(P)-binding Rossmann-like Domain"/>
    <property type="match status" value="1"/>
</dbReference>
<dbReference type="PRINTS" id="PR00081">
    <property type="entry name" value="GDHRDH"/>
</dbReference>
<sequence length="260" mass="27503">MPSARSIAITGASGGLGRALALSYAAPGVTLHLLGRSETRLVETAALARQRGAETRTAALDVRDSSAMAAFLREGDARAAIDCLIGNAGVTWGSRPDGELEDFAGIRGVMEINFGGALNSFLPLIDSMLRRGRGQIGLVSSIAAFAPQADCAGYAASKAALLALALSLRAALSPHGLRVNAICPGFVDTPMAARYIGWKPSMVSAEYAAQLIQRGLARDKAIIAFPRGLYLAARLQQILPESLRRVGMDRFRFHVRPETE</sequence>
<dbReference type="Pfam" id="PF00106">
    <property type="entry name" value="adh_short"/>
    <property type="match status" value="1"/>
</dbReference>
<dbReference type="PANTHER" id="PTHR44196">
    <property type="entry name" value="DEHYDROGENASE/REDUCTASE SDR FAMILY MEMBER 7B"/>
    <property type="match status" value="1"/>
</dbReference>
<dbReference type="AlphaFoldDB" id="A0A6N8DHE2"/>
<dbReference type="GO" id="GO:0016491">
    <property type="term" value="F:oxidoreductase activity"/>
    <property type="evidence" value="ECO:0007669"/>
    <property type="project" value="UniProtKB-KW"/>
</dbReference>
<dbReference type="RefSeq" id="WP_155444195.1">
    <property type="nucleotide sequence ID" value="NZ_JAOQNR010000001.1"/>
</dbReference>
<dbReference type="OrthoDB" id="335726at2"/>